<dbReference type="GO" id="GO:0002250">
    <property type="term" value="P:adaptive immune response"/>
    <property type="evidence" value="ECO:0007669"/>
    <property type="project" value="InterPro"/>
</dbReference>
<keyword evidence="2" id="KW-1133">Transmembrane helix</keyword>
<proteinExistence type="predicted"/>
<feature type="transmembrane region" description="Helical" evidence="2">
    <location>
        <begin position="163"/>
        <end position="185"/>
    </location>
</feature>
<keyword evidence="5" id="KW-1185">Reference proteome</keyword>
<dbReference type="GO" id="GO:0038023">
    <property type="term" value="F:signaling receptor activity"/>
    <property type="evidence" value="ECO:0007669"/>
    <property type="project" value="InterPro"/>
</dbReference>
<feature type="signal peptide" evidence="3">
    <location>
        <begin position="1"/>
        <end position="22"/>
    </location>
</feature>
<name>A0AAW1F893_ZOAVI</name>
<evidence type="ECO:0000313" key="5">
    <source>
        <dbReference type="Proteomes" id="UP001488805"/>
    </source>
</evidence>
<dbReference type="EMBL" id="JBCEZU010000100">
    <property type="protein sequence ID" value="KAK9530710.1"/>
    <property type="molecule type" value="Genomic_DNA"/>
</dbReference>
<feature type="region of interest" description="Disordered" evidence="1">
    <location>
        <begin position="196"/>
        <end position="222"/>
    </location>
</feature>
<evidence type="ECO:0008006" key="6">
    <source>
        <dbReference type="Google" id="ProtNLM"/>
    </source>
</evidence>
<dbReference type="PANTHER" id="PTHR15343">
    <property type="entry name" value="CD7"/>
    <property type="match status" value="1"/>
</dbReference>
<dbReference type="AlphaFoldDB" id="A0AAW1F893"/>
<keyword evidence="2" id="KW-0472">Membrane</keyword>
<dbReference type="InterPro" id="IPR013783">
    <property type="entry name" value="Ig-like_fold"/>
</dbReference>
<organism evidence="4 5">
    <name type="scientific">Zoarces viviparus</name>
    <name type="common">Viviparous eelpout</name>
    <name type="synonym">Blennius viviparus</name>
    <dbReference type="NCBI Taxonomy" id="48416"/>
    <lineage>
        <taxon>Eukaryota</taxon>
        <taxon>Metazoa</taxon>
        <taxon>Chordata</taxon>
        <taxon>Craniata</taxon>
        <taxon>Vertebrata</taxon>
        <taxon>Euteleostomi</taxon>
        <taxon>Actinopterygii</taxon>
        <taxon>Neopterygii</taxon>
        <taxon>Teleostei</taxon>
        <taxon>Neoteleostei</taxon>
        <taxon>Acanthomorphata</taxon>
        <taxon>Eupercaria</taxon>
        <taxon>Perciformes</taxon>
        <taxon>Cottioidei</taxon>
        <taxon>Zoarcales</taxon>
        <taxon>Zoarcidae</taxon>
        <taxon>Zoarcinae</taxon>
        <taxon>Zoarces</taxon>
    </lineage>
</organism>
<dbReference type="PANTHER" id="PTHR15343:SF0">
    <property type="entry name" value="T-CELL ANTIGEN CD7"/>
    <property type="match status" value="1"/>
</dbReference>
<dbReference type="Proteomes" id="UP001488805">
    <property type="component" value="Unassembled WGS sequence"/>
</dbReference>
<dbReference type="GO" id="GO:0016020">
    <property type="term" value="C:membrane"/>
    <property type="evidence" value="ECO:0007669"/>
    <property type="project" value="InterPro"/>
</dbReference>
<comment type="caution">
    <text evidence="4">The sequence shown here is derived from an EMBL/GenBank/DDBJ whole genome shotgun (WGS) entry which is preliminary data.</text>
</comment>
<feature type="chain" id="PRO_5043329269" description="Immunoglobulin V-set domain-containing protein" evidence="3">
    <location>
        <begin position="23"/>
        <end position="235"/>
    </location>
</feature>
<dbReference type="Gene3D" id="2.60.40.10">
    <property type="entry name" value="Immunoglobulins"/>
    <property type="match status" value="1"/>
</dbReference>
<accession>A0AAW1F893</accession>
<reference evidence="4 5" key="1">
    <citation type="journal article" date="2024" name="Genome Biol. Evol.">
        <title>Chromosome-level genome assembly of the viviparous eelpout Zoarces viviparus.</title>
        <authorList>
            <person name="Fuhrmann N."/>
            <person name="Brasseur M.V."/>
            <person name="Bakowski C.E."/>
            <person name="Podsiadlowski L."/>
            <person name="Prost S."/>
            <person name="Krehenwinkel H."/>
            <person name="Mayer C."/>
        </authorList>
    </citation>
    <scope>NUCLEOTIDE SEQUENCE [LARGE SCALE GENOMIC DNA]</scope>
    <source>
        <strain evidence="4">NO-MEL_2022_Ind0_liver</strain>
    </source>
</reference>
<protein>
    <recommendedName>
        <fullName evidence="6">Immunoglobulin V-set domain-containing protein</fullName>
    </recommendedName>
</protein>
<dbReference type="InterPro" id="IPR039090">
    <property type="entry name" value="CD7"/>
</dbReference>
<keyword evidence="2" id="KW-0812">Transmembrane</keyword>
<feature type="compositionally biased region" description="Basic residues" evidence="1">
    <location>
        <begin position="207"/>
        <end position="216"/>
    </location>
</feature>
<dbReference type="InterPro" id="IPR036179">
    <property type="entry name" value="Ig-like_dom_sf"/>
</dbReference>
<keyword evidence="3" id="KW-0732">Signal</keyword>
<sequence length="235" mass="26132">MKAHWWSCVLGLLCMPSGVTLSASKVSQDPTSISLTRVNSSAEITCSTLQSDPMSLSLHRRFPEKKQIAFLALKNGLVSKTTPSVGFHGRIHAAPSKRIGDGHGFTVQLSLLGLEDTNLYYCSWAFFKKETSSDETLYSPGTVIIVRERDPQEQCRGHILDHILIGLSVAAFCVVLFLCVAALIVRRKRFRRQFRPARAAEPTRPNRPQHRCPHHGVQHDPYLVTSVNSSSNRGI</sequence>
<dbReference type="SUPFAM" id="SSF48726">
    <property type="entry name" value="Immunoglobulin"/>
    <property type="match status" value="1"/>
</dbReference>
<gene>
    <name evidence="4" type="ORF">VZT92_012198</name>
</gene>
<evidence type="ECO:0000256" key="1">
    <source>
        <dbReference type="SAM" id="MobiDB-lite"/>
    </source>
</evidence>
<evidence type="ECO:0000313" key="4">
    <source>
        <dbReference type="EMBL" id="KAK9530710.1"/>
    </source>
</evidence>
<evidence type="ECO:0000256" key="3">
    <source>
        <dbReference type="SAM" id="SignalP"/>
    </source>
</evidence>
<evidence type="ECO:0000256" key="2">
    <source>
        <dbReference type="SAM" id="Phobius"/>
    </source>
</evidence>